<sequence>MKFLQFVTAAALNNRKLALSIVKTEAIESNKSLDTVLHEYAQ</sequence>
<dbReference type="RefSeq" id="WP_281063405.1">
    <property type="nucleotide sequence ID" value="NZ_JAGGLU010000001.1"/>
</dbReference>
<gene>
    <name evidence="1" type="ORF">J2Z60_000143</name>
</gene>
<comment type="caution">
    <text evidence="1">The sequence shown here is derived from an EMBL/GenBank/DDBJ whole genome shotgun (WGS) entry which is preliminary data.</text>
</comment>
<dbReference type="EMBL" id="JAGGLU010000001">
    <property type="protein sequence ID" value="MBP2056981.1"/>
    <property type="molecule type" value="Genomic_DNA"/>
</dbReference>
<reference evidence="1 2" key="1">
    <citation type="submission" date="2021-03" db="EMBL/GenBank/DDBJ databases">
        <title>Genomic Encyclopedia of Type Strains, Phase IV (KMG-IV): sequencing the most valuable type-strain genomes for metagenomic binning, comparative biology and taxonomic classification.</title>
        <authorList>
            <person name="Goeker M."/>
        </authorList>
    </citation>
    <scope>NUCLEOTIDE SEQUENCE [LARGE SCALE GENOMIC DNA]</scope>
    <source>
        <strain evidence="1 2">DSM 101872</strain>
    </source>
</reference>
<evidence type="ECO:0000313" key="1">
    <source>
        <dbReference type="EMBL" id="MBP2056981.1"/>
    </source>
</evidence>
<accession>A0ABS4MBE8</accession>
<protein>
    <submittedName>
        <fullName evidence="1">Uncharacterized protein</fullName>
    </submittedName>
</protein>
<keyword evidence="2" id="KW-1185">Reference proteome</keyword>
<name>A0ABS4MBE8_9LACO</name>
<proteinExistence type="predicted"/>
<organism evidence="1 2">
    <name type="scientific">Lactobacillus colini</name>
    <dbReference type="NCBI Taxonomy" id="1819254"/>
    <lineage>
        <taxon>Bacteria</taxon>
        <taxon>Bacillati</taxon>
        <taxon>Bacillota</taxon>
        <taxon>Bacilli</taxon>
        <taxon>Lactobacillales</taxon>
        <taxon>Lactobacillaceae</taxon>
        <taxon>Lactobacillus</taxon>
    </lineage>
</organism>
<evidence type="ECO:0000313" key="2">
    <source>
        <dbReference type="Proteomes" id="UP001519292"/>
    </source>
</evidence>
<dbReference type="Proteomes" id="UP001519292">
    <property type="component" value="Unassembled WGS sequence"/>
</dbReference>